<evidence type="ECO:0000256" key="5">
    <source>
        <dbReference type="ARBA" id="ARBA00022989"/>
    </source>
</evidence>
<evidence type="ECO:0000256" key="4">
    <source>
        <dbReference type="ARBA" id="ARBA00022692"/>
    </source>
</evidence>
<dbReference type="Proteomes" id="UP000437736">
    <property type="component" value="Unassembled WGS sequence"/>
</dbReference>
<feature type="transmembrane region" description="Helical" evidence="7">
    <location>
        <begin position="206"/>
        <end position="227"/>
    </location>
</feature>
<feature type="domain" description="Citrate transporter-like" evidence="8">
    <location>
        <begin position="24"/>
        <end position="228"/>
    </location>
</feature>
<comment type="subcellular location">
    <subcellularLocation>
        <location evidence="1">Cell membrane</location>
        <topology evidence="1">Multi-pass membrane protein</topology>
    </subcellularLocation>
</comment>
<keyword evidence="6 7" id="KW-0472">Membrane</keyword>
<name>A0ABW9QT81_9ACTN</name>
<evidence type="ECO:0000256" key="6">
    <source>
        <dbReference type="ARBA" id="ARBA00023136"/>
    </source>
</evidence>
<evidence type="ECO:0000256" key="2">
    <source>
        <dbReference type="ARBA" id="ARBA00022448"/>
    </source>
</evidence>
<protein>
    <submittedName>
        <fullName evidence="9">Citrate transporter</fullName>
    </submittedName>
</protein>
<evidence type="ECO:0000313" key="10">
    <source>
        <dbReference type="Proteomes" id="UP000437736"/>
    </source>
</evidence>
<evidence type="ECO:0000313" key="9">
    <source>
        <dbReference type="EMBL" id="MST33045.1"/>
    </source>
</evidence>
<feature type="transmembrane region" description="Helical" evidence="7">
    <location>
        <begin position="23"/>
        <end position="42"/>
    </location>
</feature>
<feature type="transmembrane region" description="Helical" evidence="7">
    <location>
        <begin position="163"/>
        <end position="185"/>
    </location>
</feature>
<dbReference type="InterPro" id="IPR004680">
    <property type="entry name" value="Cit_transptr-like_dom"/>
</dbReference>
<accession>A0ABW9QT81</accession>
<feature type="non-terminal residue" evidence="9">
    <location>
        <position position="241"/>
    </location>
</feature>
<organism evidence="9 10">
    <name type="scientific">Acidiferrimicrobium australe</name>
    <dbReference type="NCBI Taxonomy" id="2664430"/>
    <lineage>
        <taxon>Bacteria</taxon>
        <taxon>Bacillati</taxon>
        <taxon>Actinomycetota</taxon>
        <taxon>Acidimicrobiia</taxon>
        <taxon>Acidimicrobiales</taxon>
        <taxon>Acidimicrobiaceae</taxon>
        <taxon>Acidiferrimicrobium</taxon>
    </lineage>
</organism>
<feature type="transmembrane region" description="Helical" evidence="7">
    <location>
        <begin position="125"/>
        <end position="143"/>
    </location>
</feature>
<reference evidence="9 10" key="1">
    <citation type="submission" date="2019-11" db="EMBL/GenBank/DDBJ databases">
        <title>Acidiferrimicrobium australis gen. nov., sp. nov., an acidophilic and obligately heterotrophic, member of the Actinobacteria that catalyses dissimilatory oxido- reduction of iron isolated from metal-rich acidic water in Chile.</title>
        <authorList>
            <person name="Gonzalez D."/>
            <person name="Huber K."/>
            <person name="Hedrich S."/>
            <person name="Rojas-Villalobos C."/>
            <person name="Quatrini R."/>
            <person name="Dinamarca M.A."/>
            <person name="Schwarz A."/>
            <person name="Canales C."/>
            <person name="Nancucheo I."/>
        </authorList>
    </citation>
    <scope>NUCLEOTIDE SEQUENCE [LARGE SCALE GENOMIC DNA]</scope>
    <source>
        <strain evidence="9 10">USS-CCA1</strain>
    </source>
</reference>
<comment type="caution">
    <text evidence="9">The sequence shown here is derived from an EMBL/GenBank/DDBJ whole genome shotgun (WGS) entry which is preliminary data.</text>
</comment>
<proteinExistence type="predicted"/>
<evidence type="ECO:0000259" key="8">
    <source>
        <dbReference type="Pfam" id="PF03600"/>
    </source>
</evidence>
<keyword evidence="10" id="KW-1185">Reference proteome</keyword>
<gene>
    <name evidence="9" type="ORF">GHK86_09975</name>
</gene>
<dbReference type="PANTHER" id="PTHR43302">
    <property type="entry name" value="TRANSPORTER ARSB-RELATED"/>
    <property type="match status" value="1"/>
</dbReference>
<keyword evidence="4 7" id="KW-0812">Transmembrane</keyword>
<feature type="transmembrane region" description="Helical" evidence="7">
    <location>
        <begin position="86"/>
        <end position="113"/>
    </location>
</feature>
<dbReference type="Pfam" id="PF03600">
    <property type="entry name" value="CitMHS"/>
    <property type="match status" value="1"/>
</dbReference>
<evidence type="ECO:0000256" key="7">
    <source>
        <dbReference type="SAM" id="Phobius"/>
    </source>
</evidence>
<dbReference type="EMBL" id="WJHE01000466">
    <property type="protein sequence ID" value="MST33045.1"/>
    <property type="molecule type" value="Genomic_DNA"/>
</dbReference>
<evidence type="ECO:0000256" key="1">
    <source>
        <dbReference type="ARBA" id="ARBA00004651"/>
    </source>
</evidence>
<keyword evidence="5 7" id="KW-1133">Transmembrane helix</keyword>
<evidence type="ECO:0000256" key="3">
    <source>
        <dbReference type="ARBA" id="ARBA00022475"/>
    </source>
</evidence>
<dbReference type="PANTHER" id="PTHR43302:SF5">
    <property type="entry name" value="TRANSPORTER ARSB-RELATED"/>
    <property type="match status" value="1"/>
</dbReference>
<keyword evidence="3" id="KW-1003">Cell membrane</keyword>
<feature type="transmembrane region" description="Helical" evidence="7">
    <location>
        <begin position="49"/>
        <end position="66"/>
    </location>
</feature>
<sequence>MILLLVGVAGAVARPFRLPAWVTPVAAAAVALVAGAAGVGASEAALRSLASPIAFLLAAVPLSVLLDDLGFFEAAATVLTSRTRSVGGLWILAAGVTTVLNLDAAVVLLTPLYIRIARQKGLDPLTVAAMPLVLSWLASSALPVSNLTNLIAASETGATSTDFLVHLGPPSLAAVVVGWLCYRWGLRPGAMRAGGDRQLTAGDRRALAVGGGVVLAVLAGFVAGRAVGIAEWEVALAADAV</sequence>
<keyword evidence="2" id="KW-0813">Transport</keyword>